<dbReference type="Proteomes" id="UP000037069">
    <property type="component" value="Unassembled WGS sequence"/>
</dbReference>
<keyword evidence="2" id="KW-1185">Reference proteome</keyword>
<reference evidence="1 2" key="1">
    <citation type="journal article" date="2015" name="Nat. Commun.">
        <title>Lucilia cuprina genome unlocks parasitic fly biology to underpin future interventions.</title>
        <authorList>
            <person name="Anstead C.A."/>
            <person name="Korhonen P.K."/>
            <person name="Young N.D."/>
            <person name="Hall R.S."/>
            <person name="Jex A.R."/>
            <person name="Murali S.C."/>
            <person name="Hughes D.S."/>
            <person name="Lee S.F."/>
            <person name="Perry T."/>
            <person name="Stroehlein A.J."/>
            <person name="Ansell B.R."/>
            <person name="Breugelmans B."/>
            <person name="Hofmann A."/>
            <person name="Qu J."/>
            <person name="Dugan S."/>
            <person name="Lee S.L."/>
            <person name="Chao H."/>
            <person name="Dinh H."/>
            <person name="Han Y."/>
            <person name="Doddapaneni H.V."/>
            <person name="Worley K.C."/>
            <person name="Muzny D.M."/>
            <person name="Ioannidis P."/>
            <person name="Waterhouse R.M."/>
            <person name="Zdobnov E.M."/>
            <person name="James P.J."/>
            <person name="Bagnall N.H."/>
            <person name="Kotze A.C."/>
            <person name="Gibbs R.A."/>
            <person name="Richards S."/>
            <person name="Batterham P."/>
            <person name="Gasser R.B."/>
        </authorList>
    </citation>
    <scope>NUCLEOTIDE SEQUENCE [LARGE SCALE GENOMIC DNA]</scope>
    <source>
        <strain evidence="1 2">LS</strain>
        <tissue evidence="1">Full body</tissue>
    </source>
</reference>
<name>A0A0L0C8V7_LUCCU</name>
<evidence type="ECO:0000313" key="1">
    <source>
        <dbReference type="EMBL" id="KNC28672.1"/>
    </source>
</evidence>
<proteinExistence type="predicted"/>
<comment type="caution">
    <text evidence="1">The sequence shown here is derived from an EMBL/GenBank/DDBJ whole genome shotgun (WGS) entry which is preliminary data.</text>
</comment>
<accession>A0A0L0C8V7</accession>
<sequence>MSTIRNEIRKRKRENEVKKWTDEDIKKVLSYMQAHRNIEKPTARMYYEKLLEETKIDANWNILKCKVRYLKGTLQKAETWRRKAGIRMENGDGATTIKDKVVQKICPHYDQLSDIFILGKEINYAITDKSFDAANYISQDAIDIKDESLEVSDDAFDNSSHEAIDIKNEIIAENYEGLPAANDFRDESLVVGDEAITSAALPVYKVKHIAQNNSVNKLSAIEIERTKFWEKQLKLERDKFEWAKEMEMKKLDMDKMRLENEFLLKKLELEQNERIKMFEIEMKYKNSK</sequence>
<organism evidence="1 2">
    <name type="scientific">Lucilia cuprina</name>
    <name type="common">Green bottle fly</name>
    <name type="synonym">Australian sheep blowfly</name>
    <dbReference type="NCBI Taxonomy" id="7375"/>
    <lineage>
        <taxon>Eukaryota</taxon>
        <taxon>Metazoa</taxon>
        <taxon>Ecdysozoa</taxon>
        <taxon>Arthropoda</taxon>
        <taxon>Hexapoda</taxon>
        <taxon>Insecta</taxon>
        <taxon>Pterygota</taxon>
        <taxon>Neoptera</taxon>
        <taxon>Endopterygota</taxon>
        <taxon>Diptera</taxon>
        <taxon>Brachycera</taxon>
        <taxon>Muscomorpha</taxon>
        <taxon>Oestroidea</taxon>
        <taxon>Calliphoridae</taxon>
        <taxon>Luciliinae</taxon>
        <taxon>Lucilia</taxon>
    </lineage>
</organism>
<gene>
    <name evidence="1" type="ORF">FF38_13373</name>
</gene>
<dbReference type="OMA" id="WNILKCK"/>
<dbReference type="AlphaFoldDB" id="A0A0L0C8V7"/>
<protein>
    <submittedName>
        <fullName evidence="1">Uncharacterized protein</fullName>
    </submittedName>
</protein>
<dbReference type="OrthoDB" id="8070004at2759"/>
<evidence type="ECO:0000313" key="2">
    <source>
        <dbReference type="Proteomes" id="UP000037069"/>
    </source>
</evidence>
<dbReference type="EMBL" id="JRES01000754">
    <property type="protein sequence ID" value="KNC28672.1"/>
    <property type="molecule type" value="Genomic_DNA"/>
</dbReference>